<evidence type="ECO:0000256" key="4">
    <source>
        <dbReference type="ARBA" id="ARBA00022801"/>
    </source>
</evidence>
<keyword evidence="6 9" id="KW-0539">Nucleus</keyword>
<keyword evidence="3 9" id="KW-0507">mRNA processing</keyword>
<comment type="catalytic activity">
    <reaction evidence="7 9">
        <text>O-phospho-L-seryl-[protein] + H2O = L-seryl-[protein] + phosphate</text>
        <dbReference type="Rhea" id="RHEA:20629"/>
        <dbReference type="Rhea" id="RHEA-COMP:9863"/>
        <dbReference type="Rhea" id="RHEA-COMP:11604"/>
        <dbReference type="ChEBI" id="CHEBI:15377"/>
        <dbReference type="ChEBI" id="CHEBI:29999"/>
        <dbReference type="ChEBI" id="CHEBI:43474"/>
        <dbReference type="ChEBI" id="CHEBI:83421"/>
        <dbReference type="EC" id="3.1.3.16"/>
    </reaction>
</comment>
<comment type="subcellular location">
    <subcellularLocation>
        <location evidence="1 9">Nucleus</location>
    </subcellularLocation>
</comment>
<evidence type="ECO:0000256" key="7">
    <source>
        <dbReference type="ARBA" id="ARBA00047761"/>
    </source>
</evidence>
<evidence type="ECO:0000256" key="8">
    <source>
        <dbReference type="ARBA" id="ARBA00048336"/>
    </source>
</evidence>
<evidence type="ECO:0000256" key="5">
    <source>
        <dbReference type="ARBA" id="ARBA00022912"/>
    </source>
</evidence>
<comment type="catalytic activity">
    <reaction evidence="8 9">
        <text>O-phospho-L-threonyl-[protein] + H2O = L-threonyl-[protein] + phosphate</text>
        <dbReference type="Rhea" id="RHEA:47004"/>
        <dbReference type="Rhea" id="RHEA-COMP:11060"/>
        <dbReference type="Rhea" id="RHEA-COMP:11605"/>
        <dbReference type="ChEBI" id="CHEBI:15377"/>
        <dbReference type="ChEBI" id="CHEBI:30013"/>
        <dbReference type="ChEBI" id="CHEBI:43474"/>
        <dbReference type="ChEBI" id="CHEBI:61977"/>
        <dbReference type="EC" id="3.1.3.16"/>
    </reaction>
</comment>
<sequence length="79" mass="9094">MFVELNNREASSDELGSQSHIINIEIHDNHEEATIGAFLICDLCSMLHSSDDLDNEIDEILQEFESRCQRPVLHTTLFY</sequence>
<evidence type="ECO:0000256" key="6">
    <source>
        <dbReference type="ARBA" id="ARBA00023242"/>
    </source>
</evidence>
<accession>A0A7J7JW87</accession>
<organism evidence="10 11">
    <name type="scientific">Bugula neritina</name>
    <name type="common">Brown bryozoan</name>
    <name type="synonym">Sertularia neritina</name>
    <dbReference type="NCBI Taxonomy" id="10212"/>
    <lineage>
        <taxon>Eukaryota</taxon>
        <taxon>Metazoa</taxon>
        <taxon>Spiralia</taxon>
        <taxon>Lophotrochozoa</taxon>
        <taxon>Bryozoa</taxon>
        <taxon>Gymnolaemata</taxon>
        <taxon>Cheilostomatida</taxon>
        <taxon>Flustrina</taxon>
        <taxon>Buguloidea</taxon>
        <taxon>Bugulidae</taxon>
        <taxon>Bugula</taxon>
    </lineage>
</organism>
<evidence type="ECO:0000256" key="9">
    <source>
        <dbReference type="RuleBase" id="RU369031"/>
    </source>
</evidence>
<gene>
    <name evidence="10" type="ORF">EB796_012072</name>
</gene>
<dbReference type="InterPro" id="IPR006811">
    <property type="entry name" value="RNA_pol_II_suA"/>
</dbReference>
<dbReference type="Pfam" id="PF04722">
    <property type="entry name" value="Ssu72"/>
    <property type="match status" value="1"/>
</dbReference>
<keyword evidence="5 9" id="KW-0904">Protein phosphatase</keyword>
<evidence type="ECO:0000256" key="1">
    <source>
        <dbReference type="ARBA" id="ARBA00004123"/>
    </source>
</evidence>
<dbReference type="GO" id="GO:0004722">
    <property type="term" value="F:protein serine/threonine phosphatase activity"/>
    <property type="evidence" value="ECO:0007669"/>
    <property type="project" value="UniProtKB-UniRule"/>
</dbReference>
<dbReference type="GO" id="GO:0005634">
    <property type="term" value="C:nucleus"/>
    <property type="evidence" value="ECO:0007669"/>
    <property type="project" value="UniProtKB-SubCell"/>
</dbReference>
<dbReference type="EMBL" id="VXIV02001802">
    <property type="protein sequence ID" value="KAF6029608.1"/>
    <property type="molecule type" value="Genomic_DNA"/>
</dbReference>
<evidence type="ECO:0000313" key="11">
    <source>
        <dbReference type="Proteomes" id="UP000593567"/>
    </source>
</evidence>
<dbReference type="EC" id="3.1.3.16" evidence="9"/>
<name>A0A7J7JW87_BUGNE</name>
<comment type="similarity">
    <text evidence="2 9">Belongs to the SSU72 phosphatase family.</text>
</comment>
<protein>
    <recommendedName>
        <fullName evidence="9">RNA polymerase II subunit A C-terminal domain phosphatase SSU72</fullName>
        <shortName evidence="9">CTD phosphatase SSU72</shortName>
        <ecNumber evidence="9">3.1.3.16</ecNumber>
    </recommendedName>
</protein>
<comment type="function">
    <text evidence="9">Protein phosphatase that catalyzes the dephosphorylation of the C-terminal domain of RNA polymerase II. Plays a role in RNA processing and termination.</text>
</comment>
<keyword evidence="4 9" id="KW-0378">Hydrolase</keyword>
<reference evidence="10" key="1">
    <citation type="submission" date="2020-06" db="EMBL/GenBank/DDBJ databases">
        <title>Draft genome of Bugula neritina, a colonial animal packing powerful symbionts and potential medicines.</title>
        <authorList>
            <person name="Rayko M."/>
        </authorList>
    </citation>
    <scope>NUCLEOTIDE SEQUENCE [LARGE SCALE GENOMIC DNA]</scope>
    <source>
        <strain evidence="10">Kwan_BN1</strain>
    </source>
</reference>
<evidence type="ECO:0000256" key="2">
    <source>
        <dbReference type="ARBA" id="ARBA00008978"/>
    </source>
</evidence>
<keyword evidence="11" id="KW-1185">Reference proteome</keyword>
<dbReference type="AlphaFoldDB" id="A0A7J7JW87"/>
<dbReference type="OrthoDB" id="57957at2759"/>
<evidence type="ECO:0000313" key="10">
    <source>
        <dbReference type="EMBL" id="KAF6029608.1"/>
    </source>
</evidence>
<evidence type="ECO:0000256" key="3">
    <source>
        <dbReference type="ARBA" id="ARBA00022664"/>
    </source>
</evidence>
<dbReference type="Gene3D" id="3.40.50.2300">
    <property type="match status" value="1"/>
</dbReference>
<comment type="caution">
    <text evidence="10">The sequence shown here is derived from an EMBL/GenBank/DDBJ whole genome shotgun (WGS) entry which is preliminary data.</text>
</comment>
<proteinExistence type="inferred from homology"/>
<dbReference type="Proteomes" id="UP000593567">
    <property type="component" value="Unassembled WGS sequence"/>
</dbReference>
<dbReference type="GO" id="GO:0006397">
    <property type="term" value="P:mRNA processing"/>
    <property type="evidence" value="ECO:0007669"/>
    <property type="project" value="UniProtKB-KW"/>
</dbReference>
<dbReference type="PANTHER" id="PTHR20383">
    <property type="entry name" value="RNA POLYMERASE II SUBUNIT A C-TERMINAL DOMAIN PHOSPHATASE"/>
    <property type="match status" value="1"/>
</dbReference>